<protein>
    <submittedName>
        <fullName evidence="6">TetR family transcriptional regulator</fullName>
    </submittedName>
</protein>
<dbReference type="InterPro" id="IPR009057">
    <property type="entry name" value="Homeodomain-like_sf"/>
</dbReference>
<dbReference type="InterPro" id="IPR050109">
    <property type="entry name" value="HTH-type_TetR-like_transc_reg"/>
</dbReference>
<feature type="domain" description="HTH tetR-type" evidence="5">
    <location>
        <begin position="17"/>
        <end position="77"/>
    </location>
</feature>
<dbReference type="SUPFAM" id="SSF46689">
    <property type="entry name" value="Homeodomain-like"/>
    <property type="match status" value="1"/>
</dbReference>
<evidence type="ECO:0000313" key="6">
    <source>
        <dbReference type="EMBL" id="TQM58258.1"/>
    </source>
</evidence>
<evidence type="ECO:0000256" key="3">
    <source>
        <dbReference type="ARBA" id="ARBA00023163"/>
    </source>
</evidence>
<evidence type="ECO:0000313" key="7">
    <source>
        <dbReference type="Proteomes" id="UP000316747"/>
    </source>
</evidence>
<proteinExistence type="predicted"/>
<dbReference type="AlphaFoldDB" id="A0A543HIU1"/>
<name>A0A543HIU1_9MICO</name>
<feature type="DNA-binding region" description="H-T-H motif" evidence="4">
    <location>
        <begin position="40"/>
        <end position="59"/>
    </location>
</feature>
<dbReference type="Proteomes" id="UP000316747">
    <property type="component" value="Unassembled WGS sequence"/>
</dbReference>
<keyword evidence="1" id="KW-0805">Transcription regulation</keyword>
<dbReference type="EMBL" id="VFPM01000003">
    <property type="protein sequence ID" value="TQM58258.1"/>
    <property type="molecule type" value="Genomic_DNA"/>
</dbReference>
<dbReference type="OrthoDB" id="3825402at2"/>
<dbReference type="PROSITE" id="PS50977">
    <property type="entry name" value="HTH_TETR_2"/>
    <property type="match status" value="1"/>
</dbReference>
<keyword evidence="2 4" id="KW-0238">DNA-binding</keyword>
<evidence type="ECO:0000259" key="5">
    <source>
        <dbReference type="PROSITE" id="PS50977"/>
    </source>
</evidence>
<sequence length="225" mass="24234">MSTDRAYDMSSRAEAAQATRRRIIDAAGDMLLRDGYHAMSVSSLAAAAGVSAQTVYNAIGGKAAVVKAVYDVTLVGDDEPIAMPDRPEFKAMSSAPDRDAFLRAYASLCATIYERTGPLLGVLLAQGAGNDAGLQDFVATIEQERRTGNTNVLAAMERVHGLPPDLDRARFIDVVWAVTAPEVYDRFVRRCGWTHEMYAAWLAEALVATFRSASVAPSVTSDPEE</sequence>
<keyword evidence="7" id="KW-1185">Reference proteome</keyword>
<dbReference type="InterPro" id="IPR001647">
    <property type="entry name" value="HTH_TetR"/>
</dbReference>
<dbReference type="Pfam" id="PF00440">
    <property type="entry name" value="TetR_N"/>
    <property type="match status" value="1"/>
</dbReference>
<reference evidence="6 7" key="1">
    <citation type="submission" date="2019-06" db="EMBL/GenBank/DDBJ databases">
        <title>Genome sequencing of plant associated microbes to promote plant fitness in Sorghum bicolor and Oryza sativa.</title>
        <authorList>
            <person name="Coleman-Derr D."/>
        </authorList>
    </citation>
    <scope>NUCLEOTIDE SEQUENCE [LARGE SCALE GENOMIC DNA]</scope>
    <source>
        <strain evidence="6 7">KV-663</strain>
    </source>
</reference>
<keyword evidence="3" id="KW-0804">Transcription</keyword>
<evidence type="ECO:0000256" key="4">
    <source>
        <dbReference type="PROSITE-ProRule" id="PRU00335"/>
    </source>
</evidence>
<dbReference type="PANTHER" id="PTHR30055">
    <property type="entry name" value="HTH-TYPE TRANSCRIPTIONAL REGULATOR RUTR"/>
    <property type="match status" value="1"/>
</dbReference>
<evidence type="ECO:0000256" key="2">
    <source>
        <dbReference type="ARBA" id="ARBA00023125"/>
    </source>
</evidence>
<dbReference type="GO" id="GO:0003700">
    <property type="term" value="F:DNA-binding transcription factor activity"/>
    <property type="evidence" value="ECO:0007669"/>
    <property type="project" value="TreeGrafter"/>
</dbReference>
<dbReference type="PANTHER" id="PTHR30055:SF234">
    <property type="entry name" value="HTH-TYPE TRANSCRIPTIONAL REGULATOR BETI"/>
    <property type="match status" value="1"/>
</dbReference>
<accession>A0A543HIU1</accession>
<gene>
    <name evidence="6" type="ORF">FBY41_3620</name>
</gene>
<dbReference type="Gene3D" id="1.10.357.10">
    <property type="entry name" value="Tetracycline Repressor, domain 2"/>
    <property type="match status" value="1"/>
</dbReference>
<organism evidence="6 7">
    <name type="scientific">Humibacillus xanthopallidus</name>
    <dbReference type="NCBI Taxonomy" id="412689"/>
    <lineage>
        <taxon>Bacteria</taxon>
        <taxon>Bacillati</taxon>
        <taxon>Actinomycetota</taxon>
        <taxon>Actinomycetes</taxon>
        <taxon>Micrococcales</taxon>
        <taxon>Intrasporangiaceae</taxon>
        <taxon>Humibacillus</taxon>
    </lineage>
</organism>
<comment type="caution">
    <text evidence="6">The sequence shown here is derived from an EMBL/GenBank/DDBJ whole genome shotgun (WGS) entry which is preliminary data.</text>
</comment>
<dbReference type="GO" id="GO:0000976">
    <property type="term" value="F:transcription cis-regulatory region binding"/>
    <property type="evidence" value="ECO:0007669"/>
    <property type="project" value="TreeGrafter"/>
</dbReference>
<evidence type="ECO:0000256" key="1">
    <source>
        <dbReference type="ARBA" id="ARBA00023015"/>
    </source>
</evidence>